<dbReference type="AlphaFoldDB" id="A0AAW6P4F1"/>
<sequence>MSNIYLYADETSLDVLANEQQKLVLIGSDFGYGNFGDVLQHLNAIRLVKETRRYATVSVMAANAIGFAAFPDWAQSAYGTDAILYVADYPLILDENSPRLKAVGEIRNLAAVHLYGGGFLNHMWGDFVLSVASHFLRLAPGISYFVSGQQITDPYQEKVTNHIKEFEPLLFGVRDELSQQLLLESGFEPHFSFDDATEALQDLTQCTRLRRGEGLLLHLNSSDYTANLSLQAELSALKATSSATEPVTIFQAFRDTRQEVVDTLETIKKLDAQFPFYDTRLINLTSLIFGNSGSSNQQGITGQFGYSCSYHVALWLQLAGIPCWLRSSNPFYDQKSRALQVTQELEEFIREPKLADHGMNLERRSSWRSLLSDALLNVAEVNNSCSIPDNSGGPAPWPFLFKGTPTLQERLTESESQRAHLAARVSEAQSERDILIGRINALTAQITEIGHEVHQQRARAEIAESNLQSSQIEIANLVRQTSILPEHQTHFAESTLAEIYRSRSWRFTRPLRGITRFVRAGHFDSRGEVGIFAMMQRVARRLPIPAQVRSRIGRFLQRFRRK</sequence>
<protein>
    <recommendedName>
        <fullName evidence="3">Polysaccharide pyruvyl transferase domain-containing protein</fullName>
    </recommendedName>
</protein>
<evidence type="ECO:0008006" key="3">
    <source>
        <dbReference type="Google" id="ProtNLM"/>
    </source>
</evidence>
<organism evidence="1 2">
    <name type="scientific">Pseudomonas citronellolis</name>
    <dbReference type="NCBI Taxonomy" id="53408"/>
    <lineage>
        <taxon>Bacteria</taxon>
        <taxon>Pseudomonadati</taxon>
        <taxon>Pseudomonadota</taxon>
        <taxon>Gammaproteobacteria</taxon>
        <taxon>Pseudomonadales</taxon>
        <taxon>Pseudomonadaceae</taxon>
        <taxon>Pseudomonas</taxon>
    </lineage>
</organism>
<comment type="caution">
    <text evidence="1">The sequence shown here is derived from an EMBL/GenBank/DDBJ whole genome shotgun (WGS) entry which is preliminary data.</text>
</comment>
<evidence type="ECO:0000313" key="1">
    <source>
        <dbReference type="EMBL" id="MDF3842318.1"/>
    </source>
</evidence>
<dbReference type="Proteomes" id="UP001220662">
    <property type="component" value="Unassembled WGS sequence"/>
</dbReference>
<reference evidence="1" key="1">
    <citation type="submission" date="2023-03" db="EMBL/GenBank/DDBJ databases">
        <title>Draft assemblies of triclosan tolerant bacteria isolated from returned activated sludge.</title>
        <authorList>
            <person name="Van Hamelsveld S."/>
        </authorList>
    </citation>
    <scope>NUCLEOTIDE SEQUENCE</scope>
    <source>
        <strain evidence="1">GW210015_S63</strain>
    </source>
</reference>
<proteinExistence type="predicted"/>
<evidence type="ECO:0000313" key="2">
    <source>
        <dbReference type="Proteomes" id="UP001220662"/>
    </source>
</evidence>
<accession>A0AAW6P4F1</accession>
<dbReference type="RefSeq" id="WP_269962111.1">
    <property type="nucleotide sequence ID" value="NZ_CP034688.1"/>
</dbReference>
<gene>
    <name evidence="1" type="ORF">P3W55_11440</name>
</gene>
<dbReference type="EMBL" id="JARJLR010000207">
    <property type="protein sequence ID" value="MDF3842318.1"/>
    <property type="molecule type" value="Genomic_DNA"/>
</dbReference>
<name>A0AAW6P4F1_9PSED</name>